<reference evidence="5" key="2">
    <citation type="submission" date="2021-04" db="EMBL/GenBank/DDBJ databases">
        <authorList>
            <person name="Gilroy R."/>
        </authorList>
    </citation>
    <scope>NUCLEOTIDE SEQUENCE</scope>
    <source>
        <strain evidence="5">CHK187-5294</strain>
    </source>
</reference>
<feature type="transmembrane region" description="Helical" evidence="3">
    <location>
        <begin position="142"/>
        <end position="160"/>
    </location>
</feature>
<dbReference type="SUPFAM" id="SSF46689">
    <property type="entry name" value="Homeodomain-like"/>
    <property type="match status" value="1"/>
</dbReference>
<organism evidence="5 6">
    <name type="scientific">Candidatus Borkfalkia avistercoris</name>
    <dbReference type="NCBI Taxonomy" id="2838504"/>
    <lineage>
        <taxon>Bacteria</taxon>
        <taxon>Bacillati</taxon>
        <taxon>Bacillota</taxon>
        <taxon>Clostridia</taxon>
        <taxon>Christensenellales</taxon>
        <taxon>Christensenellaceae</taxon>
        <taxon>Candidatus Borkfalkia</taxon>
    </lineage>
</organism>
<dbReference type="PANTHER" id="PTHR43479">
    <property type="entry name" value="ACREF/ENVCD OPERON REPRESSOR-RELATED"/>
    <property type="match status" value="1"/>
</dbReference>
<evidence type="ECO:0000256" key="1">
    <source>
        <dbReference type="ARBA" id="ARBA00023125"/>
    </source>
</evidence>
<evidence type="ECO:0000313" key="6">
    <source>
        <dbReference type="Proteomes" id="UP000824132"/>
    </source>
</evidence>
<dbReference type="InterPro" id="IPR001647">
    <property type="entry name" value="HTH_TetR"/>
</dbReference>
<dbReference type="InterPro" id="IPR050624">
    <property type="entry name" value="HTH-type_Tx_Regulator"/>
</dbReference>
<keyword evidence="3" id="KW-0472">Membrane</keyword>
<evidence type="ECO:0000256" key="3">
    <source>
        <dbReference type="SAM" id="Phobius"/>
    </source>
</evidence>
<gene>
    <name evidence="5" type="ORF">H9727_00085</name>
</gene>
<evidence type="ECO:0000313" key="5">
    <source>
        <dbReference type="EMBL" id="HIZ02663.1"/>
    </source>
</evidence>
<protein>
    <submittedName>
        <fullName evidence="5">TetR/AcrR family transcriptional regulator</fullName>
    </submittedName>
</protein>
<dbReference type="Proteomes" id="UP000824132">
    <property type="component" value="Unassembled WGS sequence"/>
</dbReference>
<evidence type="ECO:0000256" key="2">
    <source>
        <dbReference type="PROSITE-ProRule" id="PRU00335"/>
    </source>
</evidence>
<dbReference type="Gene3D" id="1.10.357.10">
    <property type="entry name" value="Tetracycline Repressor, domain 2"/>
    <property type="match status" value="1"/>
</dbReference>
<sequence>MNNDDKRSRKTIKTIQDTLLRLLAFKTLSEIKIVEFCQLADINRTTFYLHFDNIEEVAISIRDTIIERIFEQNTEESFLYTLEHPLKFLNACTEVISSYEGFENFVRRSPEASYFLDKMKNAFSERAYAEYMYQNPEKDGRAYYVINFMAAGTFDAYIAWLRSDKSIPLSSIFDACADMFAAGHTALSKI</sequence>
<evidence type="ECO:0000259" key="4">
    <source>
        <dbReference type="PROSITE" id="PS50977"/>
    </source>
</evidence>
<dbReference type="AlphaFoldDB" id="A0A9D2CY03"/>
<dbReference type="PANTHER" id="PTHR43479:SF11">
    <property type="entry name" value="ACREF_ENVCD OPERON REPRESSOR-RELATED"/>
    <property type="match status" value="1"/>
</dbReference>
<keyword evidence="3" id="KW-1133">Transmembrane helix</keyword>
<keyword evidence="1 2" id="KW-0238">DNA-binding</keyword>
<dbReference type="GO" id="GO:0003677">
    <property type="term" value="F:DNA binding"/>
    <property type="evidence" value="ECO:0007669"/>
    <property type="project" value="UniProtKB-UniRule"/>
</dbReference>
<feature type="DNA-binding region" description="H-T-H motif" evidence="2">
    <location>
        <begin position="32"/>
        <end position="51"/>
    </location>
</feature>
<feature type="domain" description="HTH tetR-type" evidence="4">
    <location>
        <begin position="9"/>
        <end position="69"/>
    </location>
</feature>
<proteinExistence type="predicted"/>
<dbReference type="InterPro" id="IPR009057">
    <property type="entry name" value="Homeodomain-like_sf"/>
</dbReference>
<comment type="caution">
    <text evidence="5">The sequence shown here is derived from an EMBL/GenBank/DDBJ whole genome shotgun (WGS) entry which is preliminary data.</text>
</comment>
<reference evidence="5" key="1">
    <citation type="journal article" date="2021" name="PeerJ">
        <title>Extensive microbial diversity within the chicken gut microbiome revealed by metagenomics and culture.</title>
        <authorList>
            <person name="Gilroy R."/>
            <person name="Ravi A."/>
            <person name="Getino M."/>
            <person name="Pursley I."/>
            <person name="Horton D.L."/>
            <person name="Alikhan N.F."/>
            <person name="Baker D."/>
            <person name="Gharbi K."/>
            <person name="Hall N."/>
            <person name="Watson M."/>
            <person name="Adriaenssens E.M."/>
            <person name="Foster-Nyarko E."/>
            <person name="Jarju S."/>
            <person name="Secka A."/>
            <person name="Antonio M."/>
            <person name="Oren A."/>
            <person name="Chaudhuri R.R."/>
            <person name="La Ragione R."/>
            <person name="Hildebrand F."/>
            <person name="Pallen M.J."/>
        </authorList>
    </citation>
    <scope>NUCLEOTIDE SEQUENCE</scope>
    <source>
        <strain evidence="5">CHK187-5294</strain>
    </source>
</reference>
<accession>A0A9D2CY03</accession>
<keyword evidence="3" id="KW-0812">Transmembrane</keyword>
<dbReference type="PROSITE" id="PS50977">
    <property type="entry name" value="HTH_TETR_2"/>
    <property type="match status" value="1"/>
</dbReference>
<name>A0A9D2CY03_9FIRM</name>
<dbReference type="EMBL" id="DXCL01000001">
    <property type="protein sequence ID" value="HIZ02663.1"/>
    <property type="molecule type" value="Genomic_DNA"/>
</dbReference>